<dbReference type="SUPFAM" id="SSF46785">
    <property type="entry name" value="Winged helix' DNA-binding domain"/>
    <property type="match status" value="1"/>
</dbReference>
<organism evidence="2 3">
    <name type="scientific">Roseibacillus persicicus</name>
    <dbReference type="NCBI Taxonomy" id="454148"/>
    <lineage>
        <taxon>Bacteria</taxon>
        <taxon>Pseudomonadati</taxon>
        <taxon>Verrucomicrobiota</taxon>
        <taxon>Verrucomicrobiia</taxon>
        <taxon>Verrucomicrobiales</taxon>
        <taxon>Verrucomicrobiaceae</taxon>
        <taxon>Roseibacillus</taxon>
    </lineage>
</organism>
<dbReference type="PRINTS" id="PR00598">
    <property type="entry name" value="HTHMARR"/>
</dbReference>
<evidence type="ECO:0000313" key="3">
    <source>
        <dbReference type="Proteomes" id="UP000644507"/>
    </source>
</evidence>
<dbReference type="SMART" id="SM00347">
    <property type="entry name" value="HTH_MARR"/>
    <property type="match status" value="1"/>
</dbReference>
<feature type="domain" description="HTH marR-type" evidence="1">
    <location>
        <begin position="7"/>
        <end position="140"/>
    </location>
</feature>
<comment type="caution">
    <text evidence="2">The sequence shown here is derived from an EMBL/GenBank/DDBJ whole genome shotgun (WGS) entry which is preliminary data.</text>
</comment>
<protein>
    <recommendedName>
        <fullName evidence="1">HTH marR-type domain-containing protein</fullName>
    </recommendedName>
</protein>
<dbReference type="RefSeq" id="WP_189567081.1">
    <property type="nucleotide sequence ID" value="NZ_BMXI01000002.1"/>
</dbReference>
<gene>
    <name evidence="2" type="ORF">GCM10007100_05170</name>
</gene>
<dbReference type="EMBL" id="BMXI01000002">
    <property type="protein sequence ID" value="GHC43087.1"/>
    <property type="molecule type" value="Genomic_DNA"/>
</dbReference>
<dbReference type="InterPro" id="IPR039422">
    <property type="entry name" value="MarR/SlyA-like"/>
</dbReference>
<reference evidence="2" key="1">
    <citation type="journal article" date="2014" name="Int. J. Syst. Evol. Microbiol.">
        <title>Complete genome sequence of Corynebacterium casei LMG S-19264T (=DSM 44701T), isolated from a smear-ripened cheese.</title>
        <authorList>
            <consortium name="US DOE Joint Genome Institute (JGI-PGF)"/>
            <person name="Walter F."/>
            <person name="Albersmeier A."/>
            <person name="Kalinowski J."/>
            <person name="Ruckert C."/>
        </authorList>
    </citation>
    <scope>NUCLEOTIDE SEQUENCE</scope>
    <source>
        <strain evidence="2">KCTC 12988</strain>
    </source>
</reference>
<dbReference type="GO" id="GO:0003700">
    <property type="term" value="F:DNA-binding transcription factor activity"/>
    <property type="evidence" value="ECO:0007669"/>
    <property type="project" value="InterPro"/>
</dbReference>
<evidence type="ECO:0000313" key="2">
    <source>
        <dbReference type="EMBL" id="GHC43087.1"/>
    </source>
</evidence>
<dbReference type="PANTHER" id="PTHR33164">
    <property type="entry name" value="TRANSCRIPTIONAL REGULATOR, MARR FAMILY"/>
    <property type="match status" value="1"/>
</dbReference>
<dbReference type="Proteomes" id="UP000644507">
    <property type="component" value="Unassembled WGS sequence"/>
</dbReference>
<dbReference type="AlphaFoldDB" id="A0A918TD41"/>
<dbReference type="GO" id="GO:0006950">
    <property type="term" value="P:response to stress"/>
    <property type="evidence" value="ECO:0007669"/>
    <property type="project" value="TreeGrafter"/>
</dbReference>
<dbReference type="Pfam" id="PF13463">
    <property type="entry name" value="HTH_27"/>
    <property type="match status" value="1"/>
</dbReference>
<proteinExistence type="predicted"/>
<dbReference type="PANTHER" id="PTHR33164:SF57">
    <property type="entry name" value="MARR-FAMILY TRANSCRIPTIONAL REGULATOR"/>
    <property type="match status" value="1"/>
</dbReference>
<keyword evidence="3" id="KW-1185">Reference proteome</keyword>
<name>A0A918TD41_9BACT</name>
<dbReference type="InterPro" id="IPR036388">
    <property type="entry name" value="WH-like_DNA-bd_sf"/>
</dbReference>
<dbReference type="InterPro" id="IPR000835">
    <property type="entry name" value="HTH_MarR-typ"/>
</dbReference>
<dbReference type="PROSITE" id="PS50995">
    <property type="entry name" value="HTH_MARR_2"/>
    <property type="match status" value="1"/>
</dbReference>
<dbReference type="Gene3D" id="1.10.10.10">
    <property type="entry name" value="Winged helix-like DNA-binding domain superfamily/Winged helix DNA-binding domain"/>
    <property type="match status" value="1"/>
</dbReference>
<reference evidence="2" key="2">
    <citation type="submission" date="2020-09" db="EMBL/GenBank/DDBJ databases">
        <authorList>
            <person name="Sun Q."/>
            <person name="Kim S."/>
        </authorList>
    </citation>
    <scope>NUCLEOTIDE SEQUENCE</scope>
    <source>
        <strain evidence="2">KCTC 12988</strain>
    </source>
</reference>
<sequence>MKAKEPEALLTRNLIAETESLLAAQERALLADHQLCASDLAILNRLEKKGPRSVNQIAPKVGLTSGSMTTAVQRLKRRHLVTTGKDPKDARKVRVEITSEGQAALKALTAERAALFTPLMASLNPRESKVLVALLKKIRKASR</sequence>
<accession>A0A918TD41</accession>
<evidence type="ECO:0000259" key="1">
    <source>
        <dbReference type="PROSITE" id="PS50995"/>
    </source>
</evidence>
<dbReference type="InterPro" id="IPR036390">
    <property type="entry name" value="WH_DNA-bd_sf"/>
</dbReference>